<proteinExistence type="predicted"/>
<dbReference type="InterPro" id="IPR029069">
    <property type="entry name" value="HotDog_dom_sf"/>
</dbReference>
<dbReference type="AlphaFoldDB" id="A0A919RNY8"/>
<dbReference type="InterPro" id="IPR050563">
    <property type="entry name" value="4-hydroxybenzoyl-CoA_TE"/>
</dbReference>
<name>A0A919RNY8_9ACTN</name>
<evidence type="ECO:0000313" key="1">
    <source>
        <dbReference type="EMBL" id="GII97270.1"/>
    </source>
</evidence>
<dbReference type="SUPFAM" id="SSF54637">
    <property type="entry name" value="Thioesterase/thiol ester dehydrase-isomerase"/>
    <property type="match status" value="1"/>
</dbReference>
<comment type="caution">
    <text evidence="1">The sequence shown here is derived from an EMBL/GenBank/DDBJ whole genome shotgun (WGS) entry which is preliminary data.</text>
</comment>
<dbReference type="RefSeq" id="WP_204032857.1">
    <property type="nucleotide sequence ID" value="NZ_BOOW01000057.1"/>
</dbReference>
<dbReference type="PANTHER" id="PTHR31793:SF2">
    <property type="entry name" value="BLR1345 PROTEIN"/>
    <property type="match status" value="1"/>
</dbReference>
<keyword evidence="2" id="KW-1185">Reference proteome</keyword>
<sequence length="165" mass="18082">MTGVLSDASEVPPLHRSDVSEVPPLYRSLEDEWIDANGHLSEAYYVLVFGEATEHAMAHVGMAPDYRTETGCSLFTVEAHLRYLDQVLPGERLEVRTTVIGVDAKRLLLWHEMAAGGRLRATAEVLGVHVDIPGGTSCPFPDGVRAAAEARLRPVPQAAGRVWRR</sequence>
<accession>A0A919RNY8</accession>
<evidence type="ECO:0000313" key="2">
    <source>
        <dbReference type="Proteomes" id="UP000606172"/>
    </source>
</evidence>
<gene>
    <name evidence="1" type="ORF">Ssi02_75010</name>
</gene>
<dbReference type="PANTHER" id="PTHR31793">
    <property type="entry name" value="4-HYDROXYBENZOYL-COA THIOESTERASE FAMILY MEMBER"/>
    <property type="match status" value="1"/>
</dbReference>
<dbReference type="CDD" id="cd00586">
    <property type="entry name" value="4HBT"/>
    <property type="match status" value="1"/>
</dbReference>
<dbReference type="GO" id="GO:0047617">
    <property type="term" value="F:fatty acyl-CoA hydrolase activity"/>
    <property type="evidence" value="ECO:0007669"/>
    <property type="project" value="TreeGrafter"/>
</dbReference>
<protein>
    <submittedName>
        <fullName evidence="1">4-hydroxybenzoyl-CoA thioesterase</fullName>
    </submittedName>
</protein>
<dbReference type="Gene3D" id="3.10.129.10">
    <property type="entry name" value="Hotdog Thioesterase"/>
    <property type="match status" value="1"/>
</dbReference>
<reference evidence="1" key="1">
    <citation type="submission" date="2021-01" db="EMBL/GenBank/DDBJ databases">
        <title>Whole genome shotgun sequence of Sinosporangium siamense NBRC 109515.</title>
        <authorList>
            <person name="Komaki H."/>
            <person name="Tamura T."/>
        </authorList>
    </citation>
    <scope>NUCLEOTIDE SEQUENCE</scope>
    <source>
        <strain evidence="1">NBRC 109515</strain>
    </source>
</reference>
<dbReference type="EMBL" id="BOOW01000057">
    <property type="protein sequence ID" value="GII97270.1"/>
    <property type="molecule type" value="Genomic_DNA"/>
</dbReference>
<dbReference type="Proteomes" id="UP000606172">
    <property type="component" value="Unassembled WGS sequence"/>
</dbReference>
<dbReference type="Pfam" id="PF13279">
    <property type="entry name" value="4HBT_2"/>
    <property type="match status" value="1"/>
</dbReference>
<organism evidence="1 2">
    <name type="scientific">Sinosporangium siamense</name>
    <dbReference type="NCBI Taxonomy" id="1367973"/>
    <lineage>
        <taxon>Bacteria</taxon>
        <taxon>Bacillati</taxon>
        <taxon>Actinomycetota</taxon>
        <taxon>Actinomycetes</taxon>
        <taxon>Streptosporangiales</taxon>
        <taxon>Streptosporangiaceae</taxon>
        <taxon>Sinosporangium</taxon>
    </lineage>
</organism>